<dbReference type="PANTHER" id="PTHR34853">
    <property type="match status" value="1"/>
</dbReference>
<keyword evidence="2" id="KW-1185">Reference proteome</keyword>
<dbReference type="SUPFAM" id="SSF53474">
    <property type="entry name" value="alpha/beta-Hydrolases"/>
    <property type="match status" value="1"/>
</dbReference>
<dbReference type="GO" id="GO:0016042">
    <property type="term" value="P:lipid catabolic process"/>
    <property type="evidence" value="ECO:0007669"/>
    <property type="project" value="InterPro"/>
</dbReference>
<accession>A0A7K3LQT3</accession>
<dbReference type="Gene3D" id="3.40.50.1820">
    <property type="entry name" value="alpha/beta hydrolase"/>
    <property type="match status" value="1"/>
</dbReference>
<name>A0A7K3LQT3_9ACTN</name>
<evidence type="ECO:0000313" key="2">
    <source>
        <dbReference type="Proteomes" id="UP000466307"/>
    </source>
</evidence>
<dbReference type="EMBL" id="JAADZU010000042">
    <property type="protein sequence ID" value="NDK90624.1"/>
    <property type="molecule type" value="Genomic_DNA"/>
</dbReference>
<dbReference type="GO" id="GO:0004806">
    <property type="term" value="F:triacylglycerol lipase activity"/>
    <property type="evidence" value="ECO:0007669"/>
    <property type="project" value="InterPro"/>
</dbReference>
<evidence type="ECO:0000313" key="1">
    <source>
        <dbReference type="EMBL" id="NDK90624.1"/>
    </source>
</evidence>
<reference evidence="1 2" key="1">
    <citation type="submission" date="2020-01" db="EMBL/GenBank/DDBJ databases">
        <title>Investigation of new actinobacteria for the biodesulphurisation of diesel fuel.</title>
        <authorList>
            <person name="Athi Narayanan S.M."/>
        </authorList>
    </citation>
    <scope>NUCLEOTIDE SEQUENCE [LARGE SCALE GENOMIC DNA]</scope>
    <source>
        <strain evidence="1 2">213E</strain>
    </source>
</reference>
<dbReference type="InterPro" id="IPR029058">
    <property type="entry name" value="AB_hydrolase_fold"/>
</dbReference>
<dbReference type="Proteomes" id="UP000466307">
    <property type="component" value="Unassembled WGS sequence"/>
</dbReference>
<dbReference type="AlphaFoldDB" id="A0A7K3LQT3"/>
<gene>
    <name evidence="1" type="ORF">GYA93_13695</name>
</gene>
<dbReference type="Gene3D" id="1.10.260.130">
    <property type="match status" value="1"/>
</dbReference>
<dbReference type="RefSeq" id="WP_059039537.1">
    <property type="nucleotide sequence ID" value="NZ_JAADZU010000042.1"/>
</dbReference>
<dbReference type="PANTHER" id="PTHR34853:SF1">
    <property type="entry name" value="LIPASE 5"/>
    <property type="match status" value="1"/>
</dbReference>
<comment type="caution">
    <text evidence="1">The sequence shown here is derived from an EMBL/GenBank/DDBJ whole genome shotgun (WGS) entry which is preliminary data.</text>
</comment>
<proteinExistence type="predicted"/>
<protein>
    <submittedName>
        <fullName evidence="1">Lipase</fullName>
    </submittedName>
</protein>
<dbReference type="InterPro" id="IPR005152">
    <property type="entry name" value="Lipase_secreted"/>
</dbReference>
<dbReference type="PIRSF" id="PIRSF029171">
    <property type="entry name" value="Esterase_LipA"/>
    <property type="match status" value="1"/>
</dbReference>
<organism evidence="1 2">
    <name type="scientific">Gordonia desulfuricans</name>
    <dbReference type="NCBI Taxonomy" id="89051"/>
    <lineage>
        <taxon>Bacteria</taxon>
        <taxon>Bacillati</taxon>
        <taxon>Actinomycetota</taxon>
        <taxon>Actinomycetes</taxon>
        <taxon>Mycobacteriales</taxon>
        <taxon>Gordoniaceae</taxon>
        <taxon>Gordonia</taxon>
    </lineage>
</organism>
<sequence>MIARTQGSHTPTLRTRWVTAVVAVLVTIGLSGTVWSRAAADTPTAAAGTPIPSAEPFYTPPPSLAGVAPGTVLRTREVSIGVLGTQTPLRATQALYRTTDQHGQPIATVTTVIAPPVPAPTPRLVSFHMAYDGLGSACDPSYTLRGNDPGMLTTTEQVAMSAYLASGHTLVVSDYEGPDLAWTVGRQSGYAALDGVRAAESVLALPRSTPVGMVGYSGGSVPTDYAAEVAPRYAPELRIVGAAAGGLPVELAHNLPYVSGSKDWAGVIPAIVVAYQRAYGLDTASFLSARGRALTAAVADRCIADFASKYPGLTDADMVRAPYHSLLDVPSVVEALNDNIMGTAGTPHIPMLLGIGQSDAIGDSVMIDADVRGLARDYCARGVRVDFRHYPGKSHGGAYQPFQTDAYSFLADRFTGRPTANSCGTIPPGAALDPIPVPGGAG</sequence>
<dbReference type="Pfam" id="PF03583">
    <property type="entry name" value="LIP"/>
    <property type="match status" value="1"/>
</dbReference>